<keyword evidence="2" id="KW-1185">Reference proteome</keyword>
<dbReference type="InterPro" id="IPR011990">
    <property type="entry name" value="TPR-like_helical_dom_sf"/>
</dbReference>
<proteinExistence type="predicted"/>
<dbReference type="EMBL" id="JADPUN010000226">
    <property type="protein sequence ID" value="MBF9132282.1"/>
    <property type="molecule type" value="Genomic_DNA"/>
</dbReference>
<reference evidence="1 2" key="1">
    <citation type="submission" date="2020-11" db="EMBL/GenBank/DDBJ databases">
        <title>A novel isolate from a Black sea contaminated sediment with potential to produce alkanes: Plantactinospora alkalitolerans sp. nov.</title>
        <authorList>
            <person name="Carro L."/>
            <person name="Veyisoglu A."/>
            <person name="Guven K."/>
            <person name="Schumann P."/>
            <person name="Klenk H.-P."/>
            <person name="Sahin N."/>
        </authorList>
    </citation>
    <scope>NUCLEOTIDE SEQUENCE [LARGE SCALE GENOMIC DNA]</scope>
    <source>
        <strain evidence="1 2">S1510</strain>
    </source>
</reference>
<organism evidence="1 2">
    <name type="scientific">Plantactinospora alkalitolerans</name>
    <dbReference type="NCBI Taxonomy" id="2789879"/>
    <lineage>
        <taxon>Bacteria</taxon>
        <taxon>Bacillati</taxon>
        <taxon>Actinomycetota</taxon>
        <taxon>Actinomycetes</taxon>
        <taxon>Micromonosporales</taxon>
        <taxon>Micromonosporaceae</taxon>
        <taxon>Plantactinospora</taxon>
    </lineage>
</organism>
<dbReference type="RefSeq" id="WP_196203815.1">
    <property type="nucleotide sequence ID" value="NZ_JADPUN010000226.1"/>
</dbReference>
<gene>
    <name evidence="1" type="ORF">I0C86_25520</name>
</gene>
<dbReference type="Gene3D" id="1.25.40.10">
    <property type="entry name" value="Tetratricopeptide repeat domain"/>
    <property type="match status" value="1"/>
</dbReference>
<evidence type="ECO:0000313" key="2">
    <source>
        <dbReference type="Proteomes" id="UP000638560"/>
    </source>
</evidence>
<name>A0ABS0H2B8_9ACTN</name>
<sequence length="766" mass="84179">MSGTEAGLWTLLAGTDHMAPGPARTALLEDVMWRADIGGHAKLASVARRLVAEAYCQDGQWERAFPLFDQCLREFDLRPWEFGPAEVTDLVRWLTFTAQSMADFPDIPLRQIHDTHQELEERLRAAGHSPRGLYAARRRLAQMTGDWDAEERAYRQWIAAGGPDPHDVWDFEAELERLVLRGDAASMDRAHALAGPVLSGERRFAEPAVPVQCLMLLPLVRAGEHRTAALVERRIRRAMAQGAHRYEYLGMRVEFYAHTGNEEAGIDLLGLMEGFDAFERPSGKLEFAAAVAVLTGRLTELGRGGSPIDLGDGRGAVSFQALHDRTRGIALELAARFDARNGSTAYGDRIRARLVAEPVTDFVPLRQGSRRLVGLLPSPGLSDEQMLDRAEWHNHRCEPDEARACLAAVGDLPERLAARAVELRAMFFQGPETESGLRWAAEVHQRYGDRQRSLLTRCWLGLWVAYDGRAEEGVALTAEAVSGLRDDGSEWARAWGEHWLAYVLAGQGRRDDAYAALRRAEAHAARSGDSLVVGVVAGLAATWRNADLADPRQVIELATSAVESFVAASAGQRAVEAVEQFRIAAVRAGAEREFAAFVDRQLAVLPGKPAGGDRADSLDRFRGHLRYLRGRRLVEAGRAAEAVDDLYEAVGLAATTRQDGAELWYHLVVAAHADGRFAEAVDAGLRVTDWLDRLRETGDPAGIEWADNCRLLLADSYRGIGERVVALTEYERVVRNIEDHTGGVGVPPARALSAIAELYAELDRGG</sequence>
<evidence type="ECO:0000313" key="1">
    <source>
        <dbReference type="EMBL" id="MBF9132282.1"/>
    </source>
</evidence>
<comment type="caution">
    <text evidence="1">The sequence shown here is derived from an EMBL/GenBank/DDBJ whole genome shotgun (WGS) entry which is preliminary data.</text>
</comment>
<protein>
    <recommendedName>
        <fullName evidence="3">Tetratricopeptide repeat protein</fullName>
    </recommendedName>
</protein>
<dbReference type="Proteomes" id="UP000638560">
    <property type="component" value="Unassembled WGS sequence"/>
</dbReference>
<evidence type="ECO:0008006" key="3">
    <source>
        <dbReference type="Google" id="ProtNLM"/>
    </source>
</evidence>
<accession>A0ABS0H2B8</accession>
<dbReference type="SUPFAM" id="SSF48452">
    <property type="entry name" value="TPR-like"/>
    <property type="match status" value="2"/>
</dbReference>